<dbReference type="AlphaFoldDB" id="A0A2N5DSM7"/>
<evidence type="ECO:0000313" key="2">
    <source>
        <dbReference type="Proteomes" id="UP000234240"/>
    </source>
</evidence>
<dbReference type="Proteomes" id="UP000234240">
    <property type="component" value="Unassembled WGS sequence"/>
</dbReference>
<protein>
    <submittedName>
        <fullName evidence="1">Uncharacterized protein</fullName>
    </submittedName>
</protein>
<name>A0A2N5DSM7_9GAMM</name>
<proteinExistence type="predicted"/>
<comment type="caution">
    <text evidence="1">The sequence shown here is derived from an EMBL/GenBank/DDBJ whole genome shotgun (WGS) entry which is preliminary data.</text>
</comment>
<reference evidence="1 2" key="1">
    <citation type="submission" date="2017-12" db="EMBL/GenBank/DDBJ databases">
        <title>Characterization of six clinical isolates of Enterochimera gen. nov., a novel genus of the Yersiniaciae family and the three species Enterochimera arupensis sp. nov., Enterochimera coloradensis sp. nov, and Enterochimera californica sp. nov.</title>
        <authorList>
            <person name="Rossi A."/>
            <person name="Fisher M."/>
        </authorList>
    </citation>
    <scope>NUCLEOTIDE SEQUENCE [LARGE SCALE GENOMIC DNA]</scope>
    <source>
        <strain evidence="2">2015-Iso6</strain>
    </source>
</reference>
<sequence>MARPLSALQKIALSYFGERLNESTAIQTNITSLYFYVSKKYKKRAHRENLKKGNLKKSMDGLVRDGFIKVIPPQPGEEKKPTIYELTPIGRIVVADLKIEGTIMPPATDVFWTKD</sequence>
<gene>
    <name evidence="1" type="ORF">CYR55_23070</name>
</gene>
<accession>A0A2N5DSM7</accession>
<dbReference type="EMBL" id="PJZF01000097">
    <property type="protein sequence ID" value="PLR29087.1"/>
    <property type="molecule type" value="Genomic_DNA"/>
</dbReference>
<organism evidence="1 2">
    <name type="scientific">Chimaeribacter californicus</name>
    <dbReference type="NCBI Taxonomy" id="2060067"/>
    <lineage>
        <taxon>Bacteria</taxon>
        <taxon>Pseudomonadati</taxon>
        <taxon>Pseudomonadota</taxon>
        <taxon>Gammaproteobacteria</taxon>
        <taxon>Enterobacterales</taxon>
        <taxon>Yersiniaceae</taxon>
        <taxon>Chimaeribacter</taxon>
    </lineage>
</organism>
<evidence type="ECO:0000313" key="1">
    <source>
        <dbReference type="EMBL" id="PLR29087.1"/>
    </source>
</evidence>
<keyword evidence="2" id="KW-1185">Reference proteome</keyword>